<accession>A0A5N7MDP0</accession>
<evidence type="ECO:0000256" key="3">
    <source>
        <dbReference type="ARBA" id="ARBA00022692"/>
    </source>
</evidence>
<dbReference type="RefSeq" id="WP_152710161.1">
    <property type="nucleotide sequence ID" value="NZ_VOSJ01000012.1"/>
</dbReference>
<feature type="transmembrane region" description="Helical" evidence="6">
    <location>
        <begin position="221"/>
        <end position="239"/>
    </location>
</feature>
<evidence type="ECO:0000256" key="4">
    <source>
        <dbReference type="ARBA" id="ARBA00022989"/>
    </source>
</evidence>
<feature type="transmembrane region" description="Helical" evidence="6">
    <location>
        <begin position="49"/>
        <end position="82"/>
    </location>
</feature>
<evidence type="ECO:0000256" key="1">
    <source>
        <dbReference type="ARBA" id="ARBA00004651"/>
    </source>
</evidence>
<dbReference type="AlphaFoldDB" id="A0A5N7MDP0"/>
<dbReference type="InterPro" id="IPR043428">
    <property type="entry name" value="LivM-like"/>
</dbReference>
<keyword evidence="4 6" id="KW-1133">Transmembrane helix</keyword>
<evidence type="ECO:0000313" key="8">
    <source>
        <dbReference type="Proteomes" id="UP000403266"/>
    </source>
</evidence>
<feature type="transmembrane region" description="Helical" evidence="6">
    <location>
        <begin position="295"/>
        <end position="314"/>
    </location>
</feature>
<sequence>MQSNTADKVRSALSRRGRWSLGEIAFWLVAAGTLFFLPERHLILNEIAIIGLFALSLDLILGYAGIVSLGHAAFFGLGAYAAGILARNGVGDPLVGLGVAAIAAAILGFATSFLVLRGSDLTKLMVTLGVALVLGELANKMSWLTGGADGLQGISMGPILGLFEFDIFGTVAYTYSLVVTFVLFVLARRIVVSPYGLSLRSIHDNPLRARAVGIPVNRRLVTIYTLAAAYAGVAGALLAQTTQFVSLDVLAFHRSADVMLVLVIGGVGYLYSGLIGAVVFKVLQDVLSAWTPQYWQFWIGLILVLIVLAGRERLTDRIRALWPRSRRSLAADSPQPLQTTTAREV</sequence>
<protein>
    <submittedName>
        <fullName evidence="7">Branched-chain amino acid ABC transporter permease</fullName>
    </submittedName>
</protein>
<evidence type="ECO:0000256" key="5">
    <source>
        <dbReference type="ARBA" id="ARBA00023136"/>
    </source>
</evidence>
<name>A0A5N7MDP0_9HYPH</name>
<feature type="transmembrane region" description="Helical" evidence="6">
    <location>
        <begin position="260"/>
        <end position="283"/>
    </location>
</feature>
<feature type="transmembrane region" description="Helical" evidence="6">
    <location>
        <begin position="94"/>
        <end position="115"/>
    </location>
</feature>
<dbReference type="PANTHER" id="PTHR30482">
    <property type="entry name" value="HIGH-AFFINITY BRANCHED-CHAIN AMINO ACID TRANSPORT SYSTEM PERMEASE"/>
    <property type="match status" value="1"/>
</dbReference>
<dbReference type="PANTHER" id="PTHR30482:SF17">
    <property type="entry name" value="ABC TRANSPORTER ATP-BINDING PROTEIN"/>
    <property type="match status" value="1"/>
</dbReference>
<keyword evidence="2" id="KW-1003">Cell membrane</keyword>
<dbReference type="OrthoDB" id="7917346at2"/>
<dbReference type="InterPro" id="IPR001851">
    <property type="entry name" value="ABC_transp_permease"/>
</dbReference>
<gene>
    <name evidence="7" type="ORF">FS320_05865</name>
</gene>
<dbReference type="Pfam" id="PF02653">
    <property type="entry name" value="BPD_transp_2"/>
    <property type="match status" value="1"/>
</dbReference>
<evidence type="ECO:0000313" key="7">
    <source>
        <dbReference type="EMBL" id="MPR24768.1"/>
    </source>
</evidence>
<organism evidence="7 8">
    <name type="scientific">Microvirga tunisiensis</name>
    <dbReference type="NCBI Taxonomy" id="2108360"/>
    <lineage>
        <taxon>Bacteria</taxon>
        <taxon>Pseudomonadati</taxon>
        <taxon>Pseudomonadota</taxon>
        <taxon>Alphaproteobacteria</taxon>
        <taxon>Hyphomicrobiales</taxon>
        <taxon>Methylobacteriaceae</taxon>
        <taxon>Microvirga</taxon>
    </lineage>
</organism>
<keyword evidence="5 6" id="KW-0472">Membrane</keyword>
<dbReference type="CDD" id="cd06581">
    <property type="entry name" value="TM_PBP1_LivM_like"/>
    <property type="match status" value="1"/>
</dbReference>
<keyword evidence="8" id="KW-1185">Reference proteome</keyword>
<proteinExistence type="predicted"/>
<comment type="subcellular location">
    <subcellularLocation>
        <location evidence="1">Cell membrane</location>
        <topology evidence="1">Multi-pass membrane protein</topology>
    </subcellularLocation>
</comment>
<comment type="caution">
    <text evidence="7">The sequence shown here is derived from an EMBL/GenBank/DDBJ whole genome shotgun (WGS) entry which is preliminary data.</text>
</comment>
<dbReference type="GO" id="GO:0015658">
    <property type="term" value="F:branched-chain amino acid transmembrane transporter activity"/>
    <property type="evidence" value="ECO:0007669"/>
    <property type="project" value="InterPro"/>
</dbReference>
<feature type="transmembrane region" description="Helical" evidence="6">
    <location>
        <begin position="159"/>
        <end position="187"/>
    </location>
</feature>
<feature type="transmembrane region" description="Helical" evidence="6">
    <location>
        <begin position="20"/>
        <end position="37"/>
    </location>
</feature>
<dbReference type="GO" id="GO:0005886">
    <property type="term" value="C:plasma membrane"/>
    <property type="evidence" value="ECO:0007669"/>
    <property type="project" value="UniProtKB-SubCell"/>
</dbReference>
<dbReference type="Proteomes" id="UP000403266">
    <property type="component" value="Unassembled WGS sequence"/>
</dbReference>
<evidence type="ECO:0000256" key="6">
    <source>
        <dbReference type="SAM" id="Phobius"/>
    </source>
</evidence>
<evidence type="ECO:0000256" key="2">
    <source>
        <dbReference type="ARBA" id="ARBA00022475"/>
    </source>
</evidence>
<reference evidence="7 8" key="1">
    <citation type="journal article" date="2019" name="Syst. Appl. Microbiol.">
        <title>Microvirga tunisiensis sp. nov., a root nodule symbiotic bacterium isolated from Lupinus micranthus and L. luteus grown in Northern Tunisia.</title>
        <authorList>
            <person name="Msaddak A."/>
            <person name="Rejili M."/>
            <person name="Duran D."/>
            <person name="Mars M."/>
            <person name="Palacios J.M."/>
            <person name="Ruiz-Argueso T."/>
            <person name="Rey L."/>
            <person name="Imperial J."/>
        </authorList>
    </citation>
    <scope>NUCLEOTIDE SEQUENCE [LARGE SCALE GENOMIC DNA]</scope>
    <source>
        <strain evidence="7 8">Lmie10</strain>
    </source>
</reference>
<keyword evidence="3 6" id="KW-0812">Transmembrane</keyword>
<dbReference type="EMBL" id="VOSK01000011">
    <property type="protein sequence ID" value="MPR24768.1"/>
    <property type="molecule type" value="Genomic_DNA"/>
</dbReference>